<evidence type="ECO:0000256" key="1">
    <source>
        <dbReference type="ARBA" id="ARBA00010165"/>
    </source>
</evidence>
<evidence type="ECO:0000313" key="8">
    <source>
        <dbReference type="Proteomes" id="UP001412067"/>
    </source>
</evidence>
<dbReference type="Proteomes" id="UP001412067">
    <property type="component" value="Unassembled WGS sequence"/>
</dbReference>
<proteinExistence type="inferred from homology"/>
<feature type="transmembrane region" description="Helical" evidence="6">
    <location>
        <begin position="136"/>
        <end position="158"/>
    </location>
</feature>
<evidence type="ECO:0000256" key="6">
    <source>
        <dbReference type="SAM" id="Phobius"/>
    </source>
</evidence>
<keyword evidence="5" id="KW-0067">ATP-binding</keyword>
<organism evidence="7 8">
    <name type="scientific">Platanthera guangdongensis</name>
    <dbReference type="NCBI Taxonomy" id="2320717"/>
    <lineage>
        <taxon>Eukaryota</taxon>
        <taxon>Viridiplantae</taxon>
        <taxon>Streptophyta</taxon>
        <taxon>Embryophyta</taxon>
        <taxon>Tracheophyta</taxon>
        <taxon>Spermatophyta</taxon>
        <taxon>Magnoliopsida</taxon>
        <taxon>Liliopsida</taxon>
        <taxon>Asparagales</taxon>
        <taxon>Orchidaceae</taxon>
        <taxon>Orchidoideae</taxon>
        <taxon>Orchideae</taxon>
        <taxon>Orchidinae</taxon>
        <taxon>Platanthera</taxon>
    </lineage>
</organism>
<evidence type="ECO:0000256" key="3">
    <source>
        <dbReference type="ARBA" id="ARBA00022741"/>
    </source>
</evidence>
<keyword evidence="6" id="KW-1133">Transmembrane helix</keyword>
<dbReference type="PANTHER" id="PTHR34273:SF2">
    <property type="entry name" value="METHYLTHIORIBOSE KINASE"/>
    <property type="match status" value="1"/>
</dbReference>
<protein>
    <submittedName>
        <fullName evidence="7">Methylthioribose kinase</fullName>
    </submittedName>
</protein>
<dbReference type="PANTHER" id="PTHR34273">
    <property type="entry name" value="METHYLTHIORIBOSE KINASE"/>
    <property type="match status" value="1"/>
</dbReference>
<keyword evidence="6" id="KW-0812">Transmembrane</keyword>
<evidence type="ECO:0000313" key="7">
    <source>
        <dbReference type="EMBL" id="KAK8955294.1"/>
    </source>
</evidence>
<dbReference type="Gene3D" id="3.90.1200.10">
    <property type="match status" value="1"/>
</dbReference>
<keyword evidence="8" id="KW-1185">Reference proteome</keyword>
<evidence type="ECO:0000256" key="4">
    <source>
        <dbReference type="ARBA" id="ARBA00022777"/>
    </source>
</evidence>
<comment type="similarity">
    <text evidence="1">Belongs to the methylthioribose kinase family.</text>
</comment>
<dbReference type="SUPFAM" id="SSF56112">
    <property type="entry name" value="Protein kinase-like (PK-like)"/>
    <property type="match status" value="1"/>
</dbReference>
<accession>A0ABR2LYN7</accession>
<dbReference type="GO" id="GO:0016301">
    <property type="term" value="F:kinase activity"/>
    <property type="evidence" value="ECO:0007669"/>
    <property type="project" value="UniProtKB-KW"/>
</dbReference>
<comment type="caution">
    <text evidence="7">The sequence shown here is derived from an EMBL/GenBank/DDBJ whole genome shotgun (WGS) entry which is preliminary data.</text>
</comment>
<evidence type="ECO:0000256" key="5">
    <source>
        <dbReference type="ARBA" id="ARBA00022840"/>
    </source>
</evidence>
<keyword evidence="3" id="KW-0547">Nucleotide-binding</keyword>
<evidence type="ECO:0000256" key="2">
    <source>
        <dbReference type="ARBA" id="ARBA00022679"/>
    </source>
</evidence>
<keyword evidence="6" id="KW-0472">Membrane</keyword>
<keyword evidence="2" id="KW-0808">Transferase</keyword>
<keyword evidence="4 7" id="KW-0418">Kinase</keyword>
<sequence>MMKSVLTLEEDAKLMASLISPNPGFNDVGSVLLADRNVESSVANYCGNVELCRLTEQVVFSNPYKVSQYNHWNSPYLDHDAEIVREDDILKLEVAGLKSMHDHLFRERSQALIHGDLHIGFIMVTTESTQVIDPEFAFYVPMGFYIGAFVGNLILAFFSQDGHKDDGKDRTV</sequence>
<gene>
    <name evidence="7" type="primary">MTK</name>
    <name evidence="7" type="ORF">KSP40_PGU020536</name>
</gene>
<dbReference type="InterPro" id="IPR011009">
    <property type="entry name" value="Kinase-like_dom_sf"/>
</dbReference>
<dbReference type="EMBL" id="JBBWWR010000013">
    <property type="protein sequence ID" value="KAK8955294.1"/>
    <property type="molecule type" value="Genomic_DNA"/>
</dbReference>
<reference evidence="7 8" key="1">
    <citation type="journal article" date="2022" name="Nat. Plants">
        <title>Genomes of leafy and leafless Platanthera orchids illuminate the evolution of mycoheterotrophy.</title>
        <authorList>
            <person name="Li M.H."/>
            <person name="Liu K.W."/>
            <person name="Li Z."/>
            <person name="Lu H.C."/>
            <person name="Ye Q.L."/>
            <person name="Zhang D."/>
            <person name="Wang J.Y."/>
            <person name="Li Y.F."/>
            <person name="Zhong Z.M."/>
            <person name="Liu X."/>
            <person name="Yu X."/>
            <person name="Liu D.K."/>
            <person name="Tu X.D."/>
            <person name="Liu B."/>
            <person name="Hao Y."/>
            <person name="Liao X.Y."/>
            <person name="Jiang Y.T."/>
            <person name="Sun W.H."/>
            <person name="Chen J."/>
            <person name="Chen Y.Q."/>
            <person name="Ai Y."/>
            <person name="Zhai J.W."/>
            <person name="Wu S.S."/>
            <person name="Zhou Z."/>
            <person name="Hsiao Y.Y."/>
            <person name="Wu W.L."/>
            <person name="Chen Y.Y."/>
            <person name="Lin Y.F."/>
            <person name="Hsu J.L."/>
            <person name="Li C.Y."/>
            <person name="Wang Z.W."/>
            <person name="Zhao X."/>
            <person name="Zhong W.Y."/>
            <person name="Ma X.K."/>
            <person name="Ma L."/>
            <person name="Huang J."/>
            <person name="Chen G.Z."/>
            <person name="Huang M.Z."/>
            <person name="Huang L."/>
            <person name="Peng D.H."/>
            <person name="Luo Y.B."/>
            <person name="Zou S.Q."/>
            <person name="Chen S.P."/>
            <person name="Lan S."/>
            <person name="Tsai W.C."/>
            <person name="Van de Peer Y."/>
            <person name="Liu Z.J."/>
        </authorList>
    </citation>
    <scope>NUCLEOTIDE SEQUENCE [LARGE SCALE GENOMIC DNA]</scope>
    <source>
        <strain evidence="7">Lor288</strain>
    </source>
</reference>
<name>A0ABR2LYN7_9ASPA</name>